<organism evidence="5 6">
    <name type="scientific">Chrysophaeum taylorii</name>
    <dbReference type="NCBI Taxonomy" id="2483200"/>
    <lineage>
        <taxon>Eukaryota</taxon>
        <taxon>Sar</taxon>
        <taxon>Stramenopiles</taxon>
        <taxon>Ochrophyta</taxon>
        <taxon>Pelagophyceae</taxon>
        <taxon>Pelagomonadales</taxon>
        <taxon>Pelagomonadaceae</taxon>
        <taxon>Chrysophaeum</taxon>
    </lineage>
</organism>
<sequence length="236" mass="26272">MALLAELESLLESCGGFEAIDEFGVVVEAERCWNYDAASRGLSLDKSHVIGVWREARSQSTPTATAAVVLLSGDVYTAWNARKRHLKNARAELALNAVALRRHAKAASAWAHRRWCLERFERDAIDEDLDLCTGLAERYPRNYAAWTHRLWVVERRPHRIPSELDFVKAWLGAHVTDYSAANYALQLAVKTATPAQALADLQILVGNLAETFPHLARTQSLLYLARAISRAGEIGP</sequence>
<dbReference type="GO" id="GO:0005737">
    <property type="term" value="C:cytoplasm"/>
    <property type="evidence" value="ECO:0007669"/>
    <property type="project" value="TreeGrafter"/>
</dbReference>
<dbReference type="SUPFAM" id="SSF48439">
    <property type="entry name" value="Protein prenylyltransferase"/>
    <property type="match status" value="1"/>
</dbReference>
<keyword evidence="4" id="KW-0677">Repeat</keyword>
<protein>
    <submittedName>
        <fullName evidence="5">Uncharacterized protein</fullName>
    </submittedName>
</protein>
<dbReference type="PROSITE" id="PS51147">
    <property type="entry name" value="PFTA"/>
    <property type="match status" value="2"/>
</dbReference>
<keyword evidence="6" id="KW-1185">Reference proteome</keyword>
<evidence type="ECO:0000256" key="2">
    <source>
        <dbReference type="ARBA" id="ARBA00022602"/>
    </source>
</evidence>
<keyword evidence="2" id="KW-0637">Prenyltransferase</keyword>
<evidence type="ECO:0000256" key="1">
    <source>
        <dbReference type="ARBA" id="ARBA00006734"/>
    </source>
</evidence>
<evidence type="ECO:0000313" key="5">
    <source>
        <dbReference type="EMBL" id="KAJ8604348.1"/>
    </source>
</evidence>
<reference evidence="5" key="1">
    <citation type="submission" date="2023-01" db="EMBL/GenBank/DDBJ databases">
        <title>Metagenome sequencing of chrysophaentin producing Chrysophaeum taylorii.</title>
        <authorList>
            <person name="Davison J."/>
            <person name="Bewley C."/>
        </authorList>
    </citation>
    <scope>NUCLEOTIDE SEQUENCE</scope>
    <source>
        <strain evidence="5">NIES-1699</strain>
    </source>
</reference>
<dbReference type="PANTHER" id="PTHR11129:SF3">
    <property type="entry name" value="PROTEIN PRENYLTRANSFERASE ALPHA SUBUNIT REPEAT-CONTAINING PROTEIN 1"/>
    <property type="match status" value="1"/>
</dbReference>
<dbReference type="Proteomes" id="UP001230188">
    <property type="component" value="Unassembled WGS sequence"/>
</dbReference>
<keyword evidence="3" id="KW-0808">Transferase</keyword>
<proteinExistence type="inferred from homology"/>
<evidence type="ECO:0000256" key="4">
    <source>
        <dbReference type="ARBA" id="ARBA00022737"/>
    </source>
</evidence>
<comment type="caution">
    <text evidence="5">The sequence shown here is derived from an EMBL/GenBank/DDBJ whole genome shotgun (WGS) entry which is preliminary data.</text>
</comment>
<name>A0AAD7UFT5_9STRA</name>
<dbReference type="GO" id="GO:0008318">
    <property type="term" value="F:protein prenyltransferase activity"/>
    <property type="evidence" value="ECO:0007669"/>
    <property type="project" value="InterPro"/>
</dbReference>
<dbReference type="PANTHER" id="PTHR11129">
    <property type="entry name" value="PROTEIN FARNESYLTRANSFERASE ALPHA SUBUNIT/RAB GERANYLGERANYL TRANSFERASE ALPHA SUBUNIT"/>
    <property type="match status" value="1"/>
</dbReference>
<accession>A0AAD7UFT5</accession>
<evidence type="ECO:0000256" key="3">
    <source>
        <dbReference type="ARBA" id="ARBA00022679"/>
    </source>
</evidence>
<dbReference type="Gene3D" id="1.25.40.120">
    <property type="entry name" value="Protein prenylyltransferase"/>
    <property type="match status" value="1"/>
</dbReference>
<gene>
    <name evidence="5" type="ORF">CTAYLR_002529</name>
</gene>
<dbReference type="AlphaFoldDB" id="A0AAD7UFT5"/>
<evidence type="ECO:0000313" key="6">
    <source>
        <dbReference type="Proteomes" id="UP001230188"/>
    </source>
</evidence>
<dbReference type="EMBL" id="JAQMWT010000334">
    <property type="protein sequence ID" value="KAJ8604348.1"/>
    <property type="molecule type" value="Genomic_DNA"/>
</dbReference>
<comment type="similarity">
    <text evidence="1">Belongs to the protein prenyltransferase subunit alpha family.</text>
</comment>
<dbReference type="InterPro" id="IPR002088">
    <property type="entry name" value="Prenyl_trans_a"/>
</dbReference>
<dbReference type="Pfam" id="PF01239">
    <property type="entry name" value="PPTA"/>
    <property type="match status" value="2"/>
</dbReference>